<dbReference type="Proteomes" id="UP001057402">
    <property type="component" value="Chromosome 6"/>
</dbReference>
<dbReference type="EMBL" id="CM042885">
    <property type="protein sequence ID" value="KAI4366081.1"/>
    <property type="molecule type" value="Genomic_DNA"/>
</dbReference>
<keyword evidence="2" id="KW-1185">Reference proteome</keyword>
<proteinExistence type="predicted"/>
<gene>
    <name evidence="1" type="ORF">MLD38_022004</name>
</gene>
<name>A0ACB9QIB9_9MYRT</name>
<reference evidence="2" key="1">
    <citation type="journal article" date="2023" name="Front. Plant Sci.">
        <title>Chromosomal-level genome assembly of Melastoma candidum provides insights into trichome evolution.</title>
        <authorList>
            <person name="Zhong Y."/>
            <person name="Wu W."/>
            <person name="Sun C."/>
            <person name="Zou P."/>
            <person name="Liu Y."/>
            <person name="Dai S."/>
            <person name="Zhou R."/>
        </authorList>
    </citation>
    <scope>NUCLEOTIDE SEQUENCE [LARGE SCALE GENOMIC DNA]</scope>
</reference>
<protein>
    <submittedName>
        <fullName evidence="1">Uncharacterized protein</fullName>
    </submittedName>
</protein>
<evidence type="ECO:0000313" key="1">
    <source>
        <dbReference type="EMBL" id="KAI4366081.1"/>
    </source>
</evidence>
<sequence length="406" mass="45421">MADRFFPNEWSDGGEEEGAASDPRPSLPLLRLPPSSFSERLMNAGLRLKDTVVKETWGKSRRRLLKDDYTLYTGALGTAYLAFKAYLVTRCQDDLRLCSEIVQSCDAASRDSGRVTFMCGRSGVCALGAVVAKHAGDERLLQAYLARFKEILLRIDLPNELLYGRAGYLWACSYLNEHVGPGTVSPAHMRAVVDDMIKHGRQLARGGECPLMYEWHGKKYWGSAHGLAGIMHVLMDMELKSDEAEDVKDTLRYMMRNRFASGNYRSSEGSESDRLVHWCHGAPGVSLTLTKAAQVFRSEEFKQAAIDAAELVWLRGLLKRVGLCHGISGNAYVFLSLYGWTGDRKYLHRAKVFASFLHERALELISQGKMHGGDRPFSLFEGVGGMSYLFMDMVDPSTARFPSYEL</sequence>
<comment type="caution">
    <text evidence="1">The sequence shown here is derived from an EMBL/GenBank/DDBJ whole genome shotgun (WGS) entry which is preliminary data.</text>
</comment>
<accession>A0ACB9QIB9</accession>
<evidence type="ECO:0000313" key="2">
    <source>
        <dbReference type="Proteomes" id="UP001057402"/>
    </source>
</evidence>
<organism evidence="1 2">
    <name type="scientific">Melastoma candidum</name>
    <dbReference type="NCBI Taxonomy" id="119954"/>
    <lineage>
        <taxon>Eukaryota</taxon>
        <taxon>Viridiplantae</taxon>
        <taxon>Streptophyta</taxon>
        <taxon>Embryophyta</taxon>
        <taxon>Tracheophyta</taxon>
        <taxon>Spermatophyta</taxon>
        <taxon>Magnoliopsida</taxon>
        <taxon>eudicotyledons</taxon>
        <taxon>Gunneridae</taxon>
        <taxon>Pentapetalae</taxon>
        <taxon>rosids</taxon>
        <taxon>malvids</taxon>
        <taxon>Myrtales</taxon>
        <taxon>Melastomataceae</taxon>
        <taxon>Melastomatoideae</taxon>
        <taxon>Melastomateae</taxon>
        <taxon>Melastoma</taxon>
    </lineage>
</organism>